<dbReference type="GO" id="GO:0016787">
    <property type="term" value="F:hydrolase activity"/>
    <property type="evidence" value="ECO:0007669"/>
    <property type="project" value="UniProtKB-KW"/>
</dbReference>
<gene>
    <name evidence="3" type="primary">wapA_20</name>
    <name evidence="3" type="ORF">CLHUN_42540</name>
</gene>
<accession>A0A1V4SF29</accession>
<dbReference type="PANTHER" id="PTHR32305">
    <property type="match status" value="1"/>
</dbReference>
<dbReference type="InterPro" id="IPR056823">
    <property type="entry name" value="TEN-like_YD-shell"/>
</dbReference>
<dbReference type="InterPro" id="IPR022385">
    <property type="entry name" value="Rhs_assc_core"/>
</dbReference>
<keyword evidence="1" id="KW-0677">Repeat</keyword>
<name>A0A1V4SF29_RUMHU</name>
<dbReference type="STRING" id="48256.CLHUN_42540"/>
<comment type="caution">
    <text evidence="3">The sequence shown here is derived from an EMBL/GenBank/DDBJ whole genome shotgun (WGS) entry which is preliminary data.</text>
</comment>
<dbReference type="EC" id="3.1.-.-" evidence="3"/>
<dbReference type="Gene3D" id="2.180.10.10">
    <property type="entry name" value="RHS repeat-associated core"/>
    <property type="match status" value="1"/>
</dbReference>
<reference evidence="3 4" key="1">
    <citation type="submission" date="2017-03" db="EMBL/GenBank/DDBJ databases">
        <title>Genome sequence of Clostridium hungatei DSM 14427.</title>
        <authorList>
            <person name="Poehlein A."/>
            <person name="Daniel R."/>
        </authorList>
    </citation>
    <scope>NUCLEOTIDE SEQUENCE [LARGE SCALE GENOMIC DNA]</scope>
    <source>
        <strain evidence="3 4">DSM 14427</strain>
    </source>
</reference>
<sequence length="378" mass="41753">MIKTSTGDITAEYTYDGNGLRTSKNINGIVTNHIWDGNQIILETSGTGEVTSKYVRGINLIYSEDGTGANRRFFLYNGHGDVVQLTDASGSSVKSYDYDAFGNEKNPDANDTNVFRYCGEYFDKETGTIYLRARYYDPMIGRFITEDSYWGKDSDPLSLNLYTYCRNNPIMFIDPSGHAPATFKYSDGKYGVLADNKWNNAVISVFGAIPFGSNILQWIIDKGADIETISKDDMFSSIKGNLGNISDALSLADRLNKVKILPEAIKNSGKAVSKVAGAVSSIITLFDVGSAIFGDSAEINQITDRMYGSMIKSDTREGAVAKYTIYSGFVKKLVDNGSITYKTTWSGSVKDLKIDWDKVNRTKVDLGLDTDLVQELYK</sequence>
<keyword evidence="3" id="KW-0378">Hydrolase</keyword>
<dbReference type="EMBL" id="MZGX01000047">
    <property type="protein sequence ID" value="OPX41877.1"/>
    <property type="molecule type" value="Genomic_DNA"/>
</dbReference>
<organism evidence="3 4">
    <name type="scientific">Ruminiclostridium hungatei</name>
    <name type="common">Clostridium hungatei</name>
    <dbReference type="NCBI Taxonomy" id="48256"/>
    <lineage>
        <taxon>Bacteria</taxon>
        <taxon>Bacillati</taxon>
        <taxon>Bacillota</taxon>
        <taxon>Clostridia</taxon>
        <taxon>Eubacteriales</taxon>
        <taxon>Oscillospiraceae</taxon>
        <taxon>Ruminiclostridium</taxon>
    </lineage>
</organism>
<dbReference type="AlphaFoldDB" id="A0A1V4SF29"/>
<keyword evidence="4" id="KW-1185">Reference proteome</keyword>
<dbReference type="Pfam" id="PF25023">
    <property type="entry name" value="TEN_YD-shell"/>
    <property type="match status" value="1"/>
</dbReference>
<feature type="domain" description="Teneurin-like YD-shell" evidence="2">
    <location>
        <begin position="7"/>
        <end position="170"/>
    </location>
</feature>
<evidence type="ECO:0000313" key="3">
    <source>
        <dbReference type="EMBL" id="OPX41877.1"/>
    </source>
</evidence>
<dbReference type="PANTHER" id="PTHR32305:SF17">
    <property type="entry name" value="TRNA NUCLEASE WAPA"/>
    <property type="match status" value="1"/>
</dbReference>
<dbReference type="Proteomes" id="UP000191554">
    <property type="component" value="Unassembled WGS sequence"/>
</dbReference>
<dbReference type="NCBIfam" id="TIGR03696">
    <property type="entry name" value="Rhs_assc_core"/>
    <property type="match status" value="1"/>
</dbReference>
<evidence type="ECO:0000313" key="4">
    <source>
        <dbReference type="Proteomes" id="UP000191554"/>
    </source>
</evidence>
<protein>
    <submittedName>
        <fullName evidence="3">tRNA(Glu)-specific nuclease WapA</fullName>
        <ecNumber evidence="3">3.1.-.-</ecNumber>
    </submittedName>
</protein>
<proteinExistence type="predicted"/>
<evidence type="ECO:0000259" key="2">
    <source>
        <dbReference type="Pfam" id="PF25023"/>
    </source>
</evidence>
<evidence type="ECO:0000256" key="1">
    <source>
        <dbReference type="ARBA" id="ARBA00022737"/>
    </source>
</evidence>
<dbReference type="InterPro" id="IPR050708">
    <property type="entry name" value="T6SS_VgrG/RHS"/>
</dbReference>